<dbReference type="PROSITE" id="PS50181">
    <property type="entry name" value="FBOX"/>
    <property type="match status" value="1"/>
</dbReference>
<dbReference type="AlphaFoldDB" id="A0AAN8MSN4"/>
<dbReference type="SMART" id="SM00256">
    <property type="entry name" value="FBOX"/>
    <property type="match status" value="1"/>
</dbReference>
<dbReference type="Pfam" id="PF00646">
    <property type="entry name" value="F-box"/>
    <property type="match status" value="1"/>
</dbReference>
<name>A0AAN8MSN4_9PEZI</name>
<proteinExistence type="predicted"/>
<comment type="caution">
    <text evidence="2">The sequence shown here is derived from an EMBL/GenBank/DDBJ whole genome shotgun (WGS) entry which is preliminary data.</text>
</comment>
<sequence>MHILNLPIEIQSHILGFLPWHDHFLVSTVCTLWKSILQRHGLRTKRHYDHPVPASWDAVEHPYPVFNSPTPRVSADLYTPMDAPNTHVLLERGMLMFEICEDGRTTVLMKLPRDVLISGTALADTYEVLRADSGTPETTQYSEFWEAMTPPDSGLLDITTSPLLESDTLVFSLRHSDAEEGVDTSTLDIPGIPNSTRTLSFTIWGWDRDESRFQFSQTVPSGHAIDDPEWSSKQWDWVRGSPRELVRVVKQHLKTHVWCNNGVVEKCFVQVEGFNIFGENLGETIRVTVATFPV</sequence>
<accession>A0AAN8MSN4</accession>
<evidence type="ECO:0000313" key="3">
    <source>
        <dbReference type="Proteomes" id="UP001313282"/>
    </source>
</evidence>
<reference evidence="2 3" key="1">
    <citation type="submission" date="2019-10" db="EMBL/GenBank/DDBJ databases">
        <authorList>
            <person name="Palmer J.M."/>
        </authorList>
    </citation>
    <scope>NUCLEOTIDE SEQUENCE [LARGE SCALE GENOMIC DNA]</scope>
    <source>
        <strain evidence="2 3">TWF718</strain>
    </source>
</reference>
<evidence type="ECO:0000259" key="1">
    <source>
        <dbReference type="PROSITE" id="PS50181"/>
    </source>
</evidence>
<keyword evidence="3" id="KW-1185">Reference proteome</keyword>
<dbReference type="SUPFAM" id="SSF81383">
    <property type="entry name" value="F-box domain"/>
    <property type="match status" value="1"/>
</dbReference>
<protein>
    <recommendedName>
        <fullName evidence="1">F-box domain-containing protein</fullName>
    </recommendedName>
</protein>
<dbReference type="Gene3D" id="1.20.1280.50">
    <property type="match status" value="1"/>
</dbReference>
<dbReference type="InterPro" id="IPR001810">
    <property type="entry name" value="F-box_dom"/>
</dbReference>
<dbReference type="EMBL" id="JAVHNR010000005">
    <property type="protein sequence ID" value="KAK6343099.1"/>
    <property type="molecule type" value="Genomic_DNA"/>
</dbReference>
<organism evidence="2 3">
    <name type="scientific">Orbilia javanica</name>
    <dbReference type="NCBI Taxonomy" id="47235"/>
    <lineage>
        <taxon>Eukaryota</taxon>
        <taxon>Fungi</taxon>
        <taxon>Dikarya</taxon>
        <taxon>Ascomycota</taxon>
        <taxon>Pezizomycotina</taxon>
        <taxon>Orbiliomycetes</taxon>
        <taxon>Orbiliales</taxon>
        <taxon>Orbiliaceae</taxon>
        <taxon>Orbilia</taxon>
    </lineage>
</organism>
<gene>
    <name evidence="2" type="ORF">TWF718_008472</name>
</gene>
<evidence type="ECO:0000313" key="2">
    <source>
        <dbReference type="EMBL" id="KAK6343099.1"/>
    </source>
</evidence>
<dbReference type="InterPro" id="IPR036047">
    <property type="entry name" value="F-box-like_dom_sf"/>
</dbReference>
<dbReference type="CDD" id="cd09917">
    <property type="entry name" value="F-box_SF"/>
    <property type="match status" value="1"/>
</dbReference>
<dbReference type="Proteomes" id="UP001313282">
    <property type="component" value="Unassembled WGS sequence"/>
</dbReference>
<feature type="domain" description="F-box" evidence="1">
    <location>
        <begin position="1"/>
        <end position="46"/>
    </location>
</feature>